<comment type="caution">
    <text evidence="2">The sequence shown here is derived from an EMBL/GenBank/DDBJ whole genome shotgun (WGS) entry which is preliminary data.</text>
</comment>
<proteinExistence type="predicted"/>
<dbReference type="Proteomes" id="UP001320691">
    <property type="component" value="Unassembled WGS sequence"/>
</dbReference>
<dbReference type="AlphaFoldDB" id="A0AAW5PDP4"/>
<feature type="region of interest" description="Disordered" evidence="1">
    <location>
        <begin position="33"/>
        <end position="64"/>
    </location>
</feature>
<evidence type="ECO:0000256" key="1">
    <source>
        <dbReference type="SAM" id="MobiDB-lite"/>
    </source>
</evidence>
<name>A0AAW5PDP4_9GAMM</name>
<feature type="compositionally biased region" description="Basic residues" evidence="1">
    <location>
        <begin position="39"/>
        <end position="50"/>
    </location>
</feature>
<organism evidence="2 3">
    <name type="scientific">Stenotrophomonas rhizophila</name>
    <dbReference type="NCBI Taxonomy" id="216778"/>
    <lineage>
        <taxon>Bacteria</taxon>
        <taxon>Pseudomonadati</taxon>
        <taxon>Pseudomonadota</taxon>
        <taxon>Gammaproteobacteria</taxon>
        <taxon>Lysobacterales</taxon>
        <taxon>Lysobacteraceae</taxon>
        <taxon>Stenotrophomonas</taxon>
    </lineage>
</organism>
<protein>
    <submittedName>
        <fullName evidence="2">Uncharacterized protein</fullName>
    </submittedName>
</protein>
<reference evidence="2" key="1">
    <citation type="submission" date="2022-08" db="EMBL/GenBank/DDBJ databases">
        <title>Genomic analyses of the natural microbiome of Caenorhabditis elegans.</title>
        <authorList>
            <person name="Samuel B."/>
        </authorList>
    </citation>
    <scope>NUCLEOTIDE SEQUENCE</scope>
    <source>
        <strain evidence="2">BIGb0277</strain>
    </source>
</reference>
<accession>A0AAW5PDP4</accession>
<gene>
    <name evidence="2" type="ORF">M2412_000396</name>
</gene>
<evidence type="ECO:0000313" key="2">
    <source>
        <dbReference type="EMBL" id="MCS4278435.1"/>
    </source>
</evidence>
<dbReference type="EMBL" id="JANUEK010000001">
    <property type="protein sequence ID" value="MCS4278435.1"/>
    <property type="molecule type" value="Genomic_DNA"/>
</dbReference>
<sequence>MMLSLGACHCLIDSDDGLTGSLGSRHPVLRVPFGNPQGHLHHQRRRKRQRAVAQGDQDRGGHFPTNEAATKLIWLGLHDITANSGGTTHEWKETVSQFAVIYWDGGSPAILVHEKHP</sequence>
<evidence type="ECO:0000313" key="3">
    <source>
        <dbReference type="Proteomes" id="UP001320691"/>
    </source>
</evidence>